<evidence type="ECO:0000256" key="1">
    <source>
        <dbReference type="SAM" id="MobiDB-lite"/>
    </source>
</evidence>
<evidence type="ECO:0000313" key="2">
    <source>
        <dbReference type="EMBL" id="OAD00205.1"/>
    </source>
</evidence>
<sequence length="71" mass="7692">MSTPFSSNSAAVSTAISTAGSGGAMREKNLRLLMMMSVVAMKPTTEERQDALFQVLGNKKTIEELLNRDVE</sequence>
<protein>
    <submittedName>
        <fullName evidence="2">Uncharacterized protein</fullName>
    </submittedName>
</protein>
<feature type="region of interest" description="Disordered" evidence="1">
    <location>
        <begin position="1"/>
        <end position="22"/>
    </location>
</feature>
<dbReference type="VEuPathDB" id="FungiDB:MUCCIDRAFT_113667"/>
<name>A0A168IPY3_MUCCL</name>
<accession>A0A168IPY3</accession>
<dbReference type="EMBL" id="AMYB01000007">
    <property type="protein sequence ID" value="OAD00205.1"/>
    <property type="molecule type" value="Genomic_DNA"/>
</dbReference>
<reference evidence="2 3" key="1">
    <citation type="submission" date="2015-06" db="EMBL/GenBank/DDBJ databases">
        <title>Expansion of signal transduction pathways in fungi by whole-genome duplication.</title>
        <authorList>
            <consortium name="DOE Joint Genome Institute"/>
            <person name="Corrochano L.M."/>
            <person name="Kuo A."/>
            <person name="Marcet-Houben M."/>
            <person name="Polaino S."/>
            <person name="Salamov A."/>
            <person name="Villalobos J.M."/>
            <person name="Alvarez M.I."/>
            <person name="Avalos J."/>
            <person name="Benito E.P."/>
            <person name="Benoit I."/>
            <person name="Burger G."/>
            <person name="Camino L.P."/>
            <person name="Canovas D."/>
            <person name="Cerda-Olmedo E."/>
            <person name="Cheng J.-F."/>
            <person name="Dominguez A."/>
            <person name="Elias M."/>
            <person name="Eslava A.P."/>
            <person name="Glaser F."/>
            <person name="Grimwood J."/>
            <person name="Gutierrez G."/>
            <person name="Heitman J."/>
            <person name="Henrissat B."/>
            <person name="Iturriaga E.A."/>
            <person name="Lang B.F."/>
            <person name="Lavin J.L."/>
            <person name="Lee S."/>
            <person name="Li W."/>
            <person name="Lindquist E."/>
            <person name="Lopez-Garcia S."/>
            <person name="Luque E.M."/>
            <person name="Marcos A.T."/>
            <person name="Martin J."/>
            <person name="Mccluskey K."/>
            <person name="Medina H.R."/>
            <person name="Miralles-Duran A."/>
            <person name="Miyazaki A."/>
            <person name="Munoz-Torres E."/>
            <person name="Oguiza J.A."/>
            <person name="Ohm R."/>
            <person name="Olmedo M."/>
            <person name="Orejas M."/>
            <person name="Ortiz-Castellanos L."/>
            <person name="Pisabarro A.G."/>
            <person name="Rodriguez-Romero J."/>
            <person name="Ruiz-Herrera J."/>
            <person name="Ruiz-Vazquez R."/>
            <person name="Sanz C."/>
            <person name="Schackwitz W."/>
            <person name="Schmutz J."/>
            <person name="Shahriari M."/>
            <person name="Shelest E."/>
            <person name="Silva-Franco F."/>
            <person name="Soanes D."/>
            <person name="Syed K."/>
            <person name="Tagua V.G."/>
            <person name="Talbot N.J."/>
            <person name="Thon M."/>
            <person name="De Vries R.P."/>
            <person name="Wiebenga A."/>
            <person name="Yadav J.S."/>
            <person name="Braun E.L."/>
            <person name="Baker S."/>
            <person name="Garre V."/>
            <person name="Horwitz B."/>
            <person name="Torres-Martinez S."/>
            <person name="Idnurm A."/>
            <person name="Herrera-Estrella A."/>
            <person name="Gabaldon T."/>
            <person name="Grigoriev I.V."/>
        </authorList>
    </citation>
    <scope>NUCLEOTIDE SEQUENCE [LARGE SCALE GENOMIC DNA]</scope>
    <source>
        <strain evidence="2 3">CBS 277.49</strain>
    </source>
</reference>
<gene>
    <name evidence="2" type="ORF">MUCCIDRAFT_113667</name>
</gene>
<feature type="compositionally biased region" description="Polar residues" evidence="1">
    <location>
        <begin position="1"/>
        <end position="19"/>
    </location>
</feature>
<evidence type="ECO:0000313" key="3">
    <source>
        <dbReference type="Proteomes" id="UP000077051"/>
    </source>
</evidence>
<proteinExistence type="predicted"/>
<comment type="caution">
    <text evidence="2">The sequence shown here is derived from an EMBL/GenBank/DDBJ whole genome shotgun (WGS) entry which is preliminary data.</text>
</comment>
<organism evidence="2 3">
    <name type="scientific">Mucor lusitanicus CBS 277.49</name>
    <dbReference type="NCBI Taxonomy" id="747725"/>
    <lineage>
        <taxon>Eukaryota</taxon>
        <taxon>Fungi</taxon>
        <taxon>Fungi incertae sedis</taxon>
        <taxon>Mucoromycota</taxon>
        <taxon>Mucoromycotina</taxon>
        <taxon>Mucoromycetes</taxon>
        <taxon>Mucorales</taxon>
        <taxon>Mucorineae</taxon>
        <taxon>Mucoraceae</taxon>
        <taxon>Mucor</taxon>
    </lineage>
</organism>
<dbReference type="Proteomes" id="UP000077051">
    <property type="component" value="Unassembled WGS sequence"/>
</dbReference>
<keyword evidence="3" id="KW-1185">Reference proteome</keyword>
<dbReference type="AlphaFoldDB" id="A0A168IPY3"/>